<accession>A0ABP0FX32</accession>
<evidence type="ECO:0000259" key="3">
    <source>
        <dbReference type="Pfam" id="PF00156"/>
    </source>
</evidence>
<feature type="domain" description="Phosphoribosyltransferase" evidence="3">
    <location>
        <begin position="6"/>
        <end position="59"/>
    </location>
</feature>
<gene>
    <name evidence="4" type="ORF">CVLEPA_LOCUS14207</name>
</gene>
<dbReference type="Gene3D" id="3.40.50.2020">
    <property type="match status" value="1"/>
</dbReference>
<name>A0ABP0FX32_CLALP</name>
<dbReference type="InterPro" id="IPR000836">
    <property type="entry name" value="PRTase_dom"/>
</dbReference>
<comment type="caution">
    <text evidence="4">The sequence shown here is derived from an EMBL/GenBank/DDBJ whole genome shotgun (WGS) entry which is preliminary data.</text>
</comment>
<evidence type="ECO:0000313" key="5">
    <source>
        <dbReference type="Proteomes" id="UP001642483"/>
    </source>
</evidence>
<proteinExistence type="predicted"/>
<comment type="pathway">
    <text evidence="1">Pyrimidine metabolism; UMP biosynthesis via de novo pathway.</text>
</comment>
<dbReference type="CDD" id="cd06223">
    <property type="entry name" value="PRTases_typeI"/>
    <property type="match status" value="1"/>
</dbReference>
<reference evidence="4 5" key="1">
    <citation type="submission" date="2024-02" db="EMBL/GenBank/DDBJ databases">
        <authorList>
            <person name="Daric V."/>
            <person name="Darras S."/>
        </authorList>
    </citation>
    <scope>NUCLEOTIDE SEQUENCE [LARGE SCALE GENOMIC DNA]</scope>
</reference>
<dbReference type="Proteomes" id="UP001642483">
    <property type="component" value="Unassembled WGS sequence"/>
</dbReference>
<keyword evidence="5" id="KW-1185">Reference proteome</keyword>
<dbReference type="PANTHER" id="PTHR19278">
    <property type="entry name" value="OROTATE PHOSPHORIBOSYLTRANSFERASE"/>
    <property type="match status" value="1"/>
</dbReference>
<evidence type="ECO:0000256" key="2">
    <source>
        <dbReference type="ARBA" id="ARBA00022975"/>
    </source>
</evidence>
<evidence type="ECO:0000256" key="1">
    <source>
        <dbReference type="ARBA" id="ARBA00004725"/>
    </source>
</evidence>
<protein>
    <recommendedName>
        <fullName evidence="3">Phosphoribosyltransferase domain-containing protein</fullName>
    </recommendedName>
</protein>
<dbReference type="Pfam" id="PF00156">
    <property type="entry name" value="Pribosyltran"/>
    <property type="match status" value="1"/>
</dbReference>
<dbReference type="SUPFAM" id="SSF53271">
    <property type="entry name" value="PRTase-like"/>
    <property type="match status" value="1"/>
</dbReference>
<evidence type="ECO:0000313" key="4">
    <source>
        <dbReference type="EMBL" id="CAK8683101.1"/>
    </source>
</evidence>
<sequence>MHGQIYKENSKCLIVEDVGLVTTGSSVLETAELLRKHNIVTSDAVVLLDRQQGEKEKLAEKGISLRSVLTLVEIVESLREMNKIEKAVVNERGGYRKRAVLSKHFITRKLFEMAGRNCIRGKLWNFNFANQASDKETGHSCVHGRVLKQGTINPDLLPHGAYKVVY</sequence>
<dbReference type="PANTHER" id="PTHR19278:SF9">
    <property type="entry name" value="URIDINE 5'-MONOPHOSPHATE SYNTHASE"/>
    <property type="match status" value="1"/>
</dbReference>
<dbReference type="EMBL" id="CAWYQH010000096">
    <property type="protein sequence ID" value="CAK8683101.1"/>
    <property type="molecule type" value="Genomic_DNA"/>
</dbReference>
<keyword evidence="2" id="KW-0665">Pyrimidine biosynthesis</keyword>
<organism evidence="4 5">
    <name type="scientific">Clavelina lepadiformis</name>
    <name type="common">Light-bulb sea squirt</name>
    <name type="synonym">Ascidia lepadiformis</name>
    <dbReference type="NCBI Taxonomy" id="159417"/>
    <lineage>
        <taxon>Eukaryota</taxon>
        <taxon>Metazoa</taxon>
        <taxon>Chordata</taxon>
        <taxon>Tunicata</taxon>
        <taxon>Ascidiacea</taxon>
        <taxon>Aplousobranchia</taxon>
        <taxon>Clavelinidae</taxon>
        <taxon>Clavelina</taxon>
    </lineage>
</organism>
<dbReference type="InterPro" id="IPR029057">
    <property type="entry name" value="PRTase-like"/>
</dbReference>